<proteinExistence type="predicted"/>
<dbReference type="AlphaFoldDB" id="A0A0B7GQ80"/>
<sequence>MNKNYRNYFKIFYVFIFSVIISLIVMFSYPKQNKNYDSNESYESRVYSYQKLGTFGVAVDGDGLVLVSDKYLVTFDYKMPVNFNTSLIDNSNSKYYFYINKIDIDKQKDNHSKVDLRKKVKDFNSNMELRIIDNLIYTSKKSGKKKYYLKLFVHSQADTQSDFIFFDLSSNKIFEKMDSDEHFVFNPSVNYAEDISNNIIMNFITSKEETTQENLDDIVSATKLEIDKNENIKLFSEYPDLSVFKNKISSNYLIFYPYPEVSYSEEKTIKFYNELIESGKASFFQDAEFVKHDGERSKINSYEEYKIYKNQKNE</sequence>
<dbReference type="RefSeq" id="WP_072073991.1">
    <property type="nucleotide sequence ID" value="NZ_CDMW01000001.1"/>
</dbReference>
<dbReference type="Proteomes" id="UP000183504">
    <property type="component" value="Unassembled WGS sequence"/>
</dbReference>
<keyword evidence="1" id="KW-1133">Transmembrane helix</keyword>
<evidence type="ECO:0000256" key="1">
    <source>
        <dbReference type="SAM" id="Phobius"/>
    </source>
</evidence>
<keyword evidence="1" id="KW-0812">Transmembrane</keyword>
<dbReference type="EMBL" id="CDMW01000001">
    <property type="protein sequence ID" value="CEL90368.1"/>
    <property type="molecule type" value="Genomic_DNA"/>
</dbReference>
<name>A0A0B7GQ80_STRSA</name>
<protein>
    <submittedName>
        <fullName evidence="2">Uncharacterized protein</fullName>
    </submittedName>
</protein>
<gene>
    <name evidence="2" type="ORF">SSV_1068</name>
</gene>
<keyword evidence="1" id="KW-0472">Membrane</keyword>
<evidence type="ECO:0000313" key="3">
    <source>
        <dbReference type="Proteomes" id="UP000183504"/>
    </source>
</evidence>
<accession>A0A0B7GQ80</accession>
<organism evidence="2 3">
    <name type="scientific">Streptococcus sanguinis</name>
    <dbReference type="NCBI Taxonomy" id="1305"/>
    <lineage>
        <taxon>Bacteria</taxon>
        <taxon>Bacillati</taxon>
        <taxon>Bacillota</taxon>
        <taxon>Bacilli</taxon>
        <taxon>Lactobacillales</taxon>
        <taxon>Streptococcaceae</taxon>
        <taxon>Streptococcus</taxon>
    </lineage>
</organism>
<reference evidence="2 3" key="1">
    <citation type="submission" date="2015-01" db="EMBL/GenBank/DDBJ databases">
        <authorList>
            <person name="Pelicic Vladimir"/>
        </authorList>
    </citation>
    <scope>NUCLEOTIDE SEQUENCE [LARGE SCALE GENOMIC DNA]</scope>
    <source>
        <strain evidence="2 3">2908</strain>
    </source>
</reference>
<feature type="transmembrane region" description="Helical" evidence="1">
    <location>
        <begin position="12"/>
        <end position="29"/>
    </location>
</feature>
<evidence type="ECO:0000313" key="2">
    <source>
        <dbReference type="EMBL" id="CEL90368.1"/>
    </source>
</evidence>